<dbReference type="PRINTS" id="PR00791">
    <property type="entry name" value="PEPDIPTASEA"/>
</dbReference>
<keyword evidence="12" id="KW-0121">Carboxypeptidase</keyword>
<evidence type="ECO:0000256" key="7">
    <source>
        <dbReference type="PIRSR" id="PIRSR601548-4"/>
    </source>
</evidence>
<protein>
    <recommendedName>
        <fullName evidence="12">Angiotensin-converting enzyme</fullName>
        <ecNumber evidence="12">3.4.-.-</ecNumber>
    </recommendedName>
</protein>
<evidence type="ECO:0000256" key="2">
    <source>
        <dbReference type="ARBA" id="ARBA00022729"/>
    </source>
</evidence>
<dbReference type="GO" id="GO:0005886">
    <property type="term" value="C:plasma membrane"/>
    <property type="evidence" value="ECO:0007669"/>
    <property type="project" value="TreeGrafter"/>
</dbReference>
<evidence type="ECO:0000256" key="6">
    <source>
        <dbReference type="PIRSR" id="PIRSR601548-3"/>
    </source>
</evidence>
<evidence type="ECO:0000256" key="3">
    <source>
        <dbReference type="ARBA" id="ARBA00023157"/>
    </source>
</evidence>
<keyword evidence="12" id="KW-0482">Metalloprotease</keyword>
<comment type="caution">
    <text evidence="11">Lacks conserved residue(s) required for the propagation of feature annotation.</text>
</comment>
<dbReference type="SUPFAM" id="SSF55486">
    <property type="entry name" value="Metalloproteases ('zincins'), catalytic domain"/>
    <property type="match status" value="1"/>
</dbReference>
<evidence type="ECO:0000256" key="10">
    <source>
        <dbReference type="PIRSR" id="PIRSR601548-9"/>
    </source>
</evidence>
<feature type="disulfide bond" evidence="7">
    <location>
        <begin position="165"/>
        <end position="225"/>
    </location>
</feature>
<feature type="binding site" evidence="9">
    <location>
        <position position="452"/>
    </location>
    <ligand>
        <name>Zn(2+)</name>
        <dbReference type="ChEBI" id="CHEBI:29105"/>
        <label>2</label>
        <note>catalytic</note>
    </ligand>
</feature>
<keyword evidence="3 7" id="KW-1015">Disulfide bond</keyword>
<dbReference type="CDD" id="cd06461">
    <property type="entry name" value="M2_ACE"/>
    <property type="match status" value="1"/>
</dbReference>
<feature type="binding site" evidence="6">
    <location>
        <position position="456"/>
    </location>
    <ligand>
        <name>Zn(2+)</name>
        <dbReference type="ChEBI" id="CHEBI:29105"/>
        <label>1</label>
        <note>catalytic</note>
    </ligand>
</feature>
<keyword evidence="12" id="KW-0378">Hydrolase</keyword>
<feature type="binding site" evidence="6">
    <location>
        <position position="452"/>
    </location>
    <ligand>
        <name>Zn(2+)</name>
        <dbReference type="ChEBI" id="CHEBI:29105"/>
        <label>1</label>
        <note>catalytic</note>
    </ligand>
</feature>
<dbReference type="PROSITE" id="PS52011">
    <property type="entry name" value="PEPTIDASE_M2"/>
    <property type="match status" value="2"/>
</dbReference>
<name>A0A5N5SKD8_9CRUS</name>
<dbReference type="OrthoDB" id="10029630at2759"/>
<feature type="glycosylation site" description="N-linked (GlcNAc...) asparagine" evidence="8">
    <location>
        <position position="77"/>
    </location>
</feature>
<keyword evidence="6 12" id="KW-0479">Metal-binding</keyword>
<evidence type="ECO:0000313" key="13">
    <source>
        <dbReference type="EMBL" id="KAB7494292.1"/>
    </source>
</evidence>
<sequence>MSYVRNLPFVMAGLRIFDLCFLCFILISFQLVKTDPQGIEGSVTNQNEAIDFLQRNEFESSSVCNAIMEASWNYHTNVTELNRQQMSGYQTATFMVYMSFGAEFRRNNWREATRFRWRSFGDVSLRRIFSIATVLGSAALPAEERVEYAELLQSMKVIYAEARICPYDPNRVVDETFLTRPRTTFIRNDNDFRDYGFLEEEYQLQSQFTRNDDANDYNDRTEDICLPTLRLEPDLVRIMAESRNPKELLYVWRAWREASGRPLRRRYLRFIGLSNKASRLNGFNSTTDFWQRDYESDDLEVDLERIWDEVRPLYEQLHTYVRRKLKERYGDTYFSFDGTIPAHLLGNMWGQSWVNLLDITIPYENRPFLDVTQNMVRQGYTPARIYRTAEDFYVSLGFNPLPESFWQRSLLIQPPDREVICHASAWDFCNGVDYRIKHCTQITMKDFITAHHELGHIYYGMAYKNLPHVFRSPLEFDPGSKYHIPAHIPYIRYFIAYILQFQIHEELCLAAGHTGDPHKCDIYGSQAAGEKLQKLLSLGKSQPWRIALSDFTDGRTTRLDAGPMLRYFRHLNDWLARENREDQVGWYTNQALFALTGALVNTSSGVFIRNPCGSPCNTFPDGLRLRLLLQKV</sequence>
<comment type="caution">
    <text evidence="13">The sequence shown here is derived from an EMBL/GenBank/DDBJ whole genome shotgun (WGS) entry which is preliminary data.</text>
</comment>
<dbReference type="GO" id="GO:0004180">
    <property type="term" value="F:carboxypeptidase activity"/>
    <property type="evidence" value="ECO:0007669"/>
    <property type="project" value="UniProtKB-KW"/>
</dbReference>
<evidence type="ECO:0000256" key="12">
    <source>
        <dbReference type="RuleBase" id="RU361144"/>
    </source>
</evidence>
<evidence type="ECO:0000256" key="1">
    <source>
        <dbReference type="ARBA" id="ARBA00008139"/>
    </source>
</evidence>
<organism evidence="13 14">
    <name type="scientific">Armadillidium nasatum</name>
    <dbReference type="NCBI Taxonomy" id="96803"/>
    <lineage>
        <taxon>Eukaryota</taxon>
        <taxon>Metazoa</taxon>
        <taxon>Ecdysozoa</taxon>
        <taxon>Arthropoda</taxon>
        <taxon>Crustacea</taxon>
        <taxon>Multicrustacea</taxon>
        <taxon>Malacostraca</taxon>
        <taxon>Eumalacostraca</taxon>
        <taxon>Peracarida</taxon>
        <taxon>Isopoda</taxon>
        <taxon>Oniscidea</taxon>
        <taxon>Crinocheta</taxon>
        <taxon>Armadillidiidae</taxon>
        <taxon>Armadillidium</taxon>
    </lineage>
</organism>
<keyword evidence="2" id="KW-0732">Signal</keyword>
<accession>A0A5N5SKD8</accession>
<proteinExistence type="inferred from homology"/>
<feature type="binding site" evidence="5">
    <location>
        <position position="294"/>
    </location>
    <ligand>
        <name>chloride</name>
        <dbReference type="ChEBI" id="CHEBI:17996"/>
        <label>1</label>
    </ligand>
</feature>
<feature type="binding site" evidence="9">
    <location>
        <position position="456"/>
    </location>
    <ligand>
        <name>Zn(2+)</name>
        <dbReference type="ChEBI" id="CHEBI:29105"/>
        <label>2</label>
        <note>catalytic</note>
    </ligand>
</feature>
<dbReference type="Proteomes" id="UP000326759">
    <property type="component" value="Unassembled WGS sequence"/>
</dbReference>
<keyword evidence="14" id="KW-1185">Reference proteome</keyword>
<dbReference type="GO" id="GO:0046872">
    <property type="term" value="F:metal ion binding"/>
    <property type="evidence" value="ECO:0007669"/>
    <property type="project" value="UniProtKB-KW"/>
</dbReference>
<dbReference type="PANTHER" id="PTHR10514">
    <property type="entry name" value="ANGIOTENSIN-CONVERTING ENZYME"/>
    <property type="match status" value="1"/>
</dbReference>
<dbReference type="GO" id="GO:0008241">
    <property type="term" value="F:peptidyl-dipeptidase activity"/>
    <property type="evidence" value="ECO:0007669"/>
    <property type="project" value="InterPro"/>
</dbReference>
<keyword evidence="4 8" id="KW-0325">Glycoprotein</keyword>
<keyword evidence="6 12" id="KW-0862">Zinc</keyword>
<dbReference type="GO" id="GO:0008237">
    <property type="term" value="F:metallopeptidase activity"/>
    <property type="evidence" value="ECO:0007669"/>
    <property type="project" value="UniProtKB-KW"/>
</dbReference>
<evidence type="ECO:0000256" key="11">
    <source>
        <dbReference type="PROSITE-ProRule" id="PRU01355"/>
    </source>
</evidence>
<gene>
    <name evidence="13" type="primary">Ace_1</name>
    <name evidence="13" type="ORF">Anas_03905</name>
</gene>
<dbReference type="EC" id="3.4.-.-" evidence="12"/>
<comment type="similarity">
    <text evidence="1 11 12">Belongs to the peptidase M2 family.</text>
</comment>
<comment type="cofactor">
    <cofactor evidence="12">
        <name>Zn(2+)</name>
        <dbReference type="ChEBI" id="CHEBI:29105"/>
    </cofactor>
    <text evidence="12">Binds 2 Zn(2+) ions per subunit.</text>
</comment>
<evidence type="ECO:0000256" key="8">
    <source>
        <dbReference type="PIRSR" id="PIRSR601548-5"/>
    </source>
</evidence>
<feature type="active site" description="Proton acceptor 2" evidence="10">
    <location>
        <position position="453"/>
    </location>
</feature>
<dbReference type="PANTHER" id="PTHR10514:SF45">
    <property type="entry name" value="ANGIOTENSIN-CONVERTING ENZYME"/>
    <property type="match status" value="1"/>
</dbReference>
<reference evidence="13 14" key="1">
    <citation type="journal article" date="2019" name="PLoS Biol.">
        <title>Sex chromosomes control vertical transmission of feminizing Wolbachia symbionts in an isopod.</title>
        <authorList>
            <person name="Becking T."/>
            <person name="Chebbi M.A."/>
            <person name="Giraud I."/>
            <person name="Moumen B."/>
            <person name="Laverre T."/>
            <person name="Caubet Y."/>
            <person name="Peccoud J."/>
            <person name="Gilbert C."/>
            <person name="Cordaux R."/>
        </authorList>
    </citation>
    <scope>NUCLEOTIDE SEQUENCE [LARGE SCALE GENOMIC DNA]</scope>
    <source>
        <strain evidence="13">ANa2</strain>
        <tissue evidence="13">Whole body excluding digestive tract and cuticle</tissue>
    </source>
</reference>
<dbReference type="AlphaFoldDB" id="A0A5N5SKD8"/>
<dbReference type="EMBL" id="SEYY01024218">
    <property type="protein sequence ID" value="KAB7494292.1"/>
    <property type="molecule type" value="Genomic_DNA"/>
</dbReference>
<dbReference type="Pfam" id="PF01401">
    <property type="entry name" value="Peptidase_M2"/>
    <property type="match status" value="2"/>
</dbReference>
<evidence type="ECO:0000256" key="4">
    <source>
        <dbReference type="ARBA" id="ARBA00023180"/>
    </source>
</evidence>
<dbReference type="GO" id="GO:0006508">
    <property type="term" value="P:proteolysis"/>
    <property type="evidence" value="ECO:0007669"/>
    <property type="project" value="UniProtKB-KW"/>
</dbReference>
<dbReference type="InterPro" id="IPR001548">
    <property type="entry name" value="Peptidase_M2"/>
</dbReference>
<feature type="disulfide bond" evidence="7 11">
    <location>
        <begin position="421"/>
        <end position="439"/>
    </location>
</feature>
<evidence type="ECO:0000256" key="9">
    <source>
        <dbReference type="PIRSR" id="PIRSR601548-8"/>
    </source>
</evidence>
<keyword evidence="12" id="KW-0645">Protease</keyword>
<evidence type="ECO:0000256" key="5">
    <source>
        <dbReference type="PIRSR" id="PIRSR601548-2"/>
    </source>
</evidence>
<evidence type="ECO:0000313" key="14">
    <source>
        <dbReference type="Proteomes" id="UP000326759"/>
    </source>
</evidence>